<dbReference type="RefSeq" id="WP_067748880.1">
    <property type="nucleotide sequence ID" value="NZ_LT907988.1"/>
</dbReference>
<dbReference type="EMBL" id="FLRC01000001">
    <property type="protein sequence ID" value="SBT23651.1"/>
    <property type="molecule type" value="Genomic_DNA"/>
</dbReference>
<evidence type="ECO:0000256" key="3">
    <source>
        <dbReference type="ARBA" id="ARBA00023125"/>
    </source>
</evidence>
<accession>A0A1C3JWK7</accession>
<dbReference type="InterPro" id="IPR016032">
    <property type="entry name" value="Sig_transdc_resp-reg_C-effctor"/>
</dbReference>
<dbReference type="PRINTS" id="PR00038">
    <property type="entry name" value="HTHLUXR"/>
</dbReference>
<keyword evidence="4" id="KW-0804">Transcription</keyword>
<dbReference type="GO" id="GO:0003677">
    <property type="term" value="F:DNA binding"/>
    <property type="evidence" value="ECO:0007669"/>
    <property type="project" value="UniProtKB-KW"/>
</dbReference>
<dbReference type="InterPro" id="IPR039420">
    <property type="entry name" value="WalR-like"/>
</dbReference>
<dbReference type="STRING" id="1851544.ODI_00187"/>
<dbReference type="CDD" id="cd17535">
    <property type="entry name" value="REC_NarL-like"/>
    <property type="match status" value="1"/>
</dbReference>
<dbReference type="SUPFAM" id="SSF52172">
    <property type="entry name" value="CheY-like"/>
    <property type="match status" value="1"/>
</dbReference>
<dbReference type="AlphaFoldDB" id="A0A1C3JWK7"/>
<dbReference type="SMART" id="SM00421">
    <property type="entry name" value="HTH_LUXR"/>
    <property type="match status" value="1"/>
</dbReference>
<keyword evidence="3 8" id="KW-0238">DNA-binding</keyword>
<dbReference type="InterPro" id="IPR001789">
    <property type="entry name" value="Sig_transdc_resp-reg_receiver"/>
</dbReference>
<dbReference type="SMART" id="SM00448">
    <property type="entry name" value="REC"/>
    <property type="match status" value="1"/>
</dbReference>
<reference evidence="9 10" key="2">
    <citation type="submission" date="2017-08" db="EMBL/GenBank/DDBJ databases">
        <authorList>
            <person name="de Groot N.N."/>
        </authorList>
    </citation>
    <scope>NUCLEOTIDE SEQUENCE [LARGE SCALE GENOMIC DNA]</scope>
    <source>
        <strain evidence="9">Orrdi1</strain>
    </source>
</reference>
<dbReference type="SUPFAM" id="SSF46894">
    <property type="entry name" value="C-terminal effector domain of the bipartite response regulators"/>
    <property type="match status" value="1"/>
</dbReference>
<dbReference type="CDD" id="cd06170">
    <property type="entry name" value="LuxR_C_like"/>
    <property type="match status" value="1"/>
</dbReference>
<dbReference type="Pfam" id="PF00072">
    <property type="entry name" value="Response_reg"/>
    <property type="match status" value="1"/>
</dbReference>
<evidence type="ECO:0000256" key="1">
    <source>
        <dbReference type="ARBA" id="ARBA00022553"/>
    </source>
</evidence>
<gene>
    <name evidence="8" type="ORF">ODI_00187</name>
    <name evidence="9" type="ORF">ODI_R3478</name>
</gene>
<dbReference type="EMBL" id="LT907988">
    <property type="protein sequence ID" value="SOE51485.1"/>
    <property type="molecule type" value="Genomic_DNA"/>
</dbReference>
<dbReference type="InterPro" id="IPR011006">
    <property type="entry name" value="CheY-like_superfamily"/>
</dbReference>
<name>A0A1C3JWK7_9BURK</name>
<proteinExistence type="predicted"/>
<dbReference type="InterPro" id="IPR058245">
    <property type="entry name" value="NreC/VraR/RcsB-like_REC"/>
</dbReference>
<dbReference type="Gene3D" id="3.40.50.2300">
    <property type="match status" value="1"/>
</dbReference>
<evidence type="ECO:0000259" key="6">
    <source>
        <dbReference type="PROSITE" id="PS50043"/>
    </source>
</evidence>
<evidence type="ECO:0000256" key="5">
    <source>
        <dbReference type="PROSITE-ProRule" id="PRU00169"/>
    </source>
</evidence>
<evidence type="ECO:0000259" key="7">
    <source>
        <dbReference type="PROSITE" id="PS50110"/>
    </source>
</evidence>
<dbReference type="KEGG" id="odi:ODI_R3478"/>
<feature type="modified residue" description="4-aspartylphosphate" evidence="5">
    <location>
        <position position="67"/>
    </location>
</feature>
<dbReference type="PANTHER" id="PTHR43214">
    <property type="entry name" value="TWO-COMPONENT RESPONSE REGULATOR"/>
    <property type="match status" value="1"/>
</dbReference>
<feature type="domain" description="HTH luxR-type" evidence="6">
    <location>
        <begin position="149"/>
        <end position="214"/>
    </location>
</feature>
<dbReference type="PROSITE" id="PS00622">
    <property type="entry name" value="HTH_LUXR_1"/>
    <property type="match status" value="1"/>
</dbReference>
<feature type="domain" description="Response regulatory" evidence="7">
    <location>
        <begin position="10"/>
        <end position="132"/>
    </location>
</feature>
<dbReference type="GO" id="GO:0000160">
    <property type="term" value="P:phosphorelay signal transduction system"/>
    <property type="evidence" value="ECO:0007669"/>
    <property type="project" value="InterPro"/>
</dbReference>
<dbReference type="InterPro" id="IPR000792">
    <property type="entry name" value="Tscrpt_reg_LuxR_C"/>
</dbReference>
<evidence type="ECO:0000313" key="8">
    <source>
        <dbReference type="EMBL" id="SBT23651.1"/>
    </source>
</evidence>
<dbReference type="GO" id="GO:0006355">
    <property type="term" value="P:regulation of DNA-templated transcription"/>
    <property type="evidence" value="ECO:0007669"/>
    <property type="project" value="InterPro"/>
</dbReference>
<sequence length="216" mass="23908">MTLAFPQPVRLLLVDDHPLVRDGLRLRLEAVPTLEVLGEADDGRAALAWLQARDERGDALPDLLLMDLNMPGMGGLELAGIVHERWPQIAMIVLSMHDNVEYTMQAIRAGARGYLLKDEPAGEILSAIEHIMNGRNYFSPAVALRLSQGSLPTALLSPREQDILRHIAQGSANKQIAQALHLSVRTVETHRQNIKRKLGIEGQAELVKFAVEHRGF</sequence>
<reference evidence="8 10" key="1">
    <citation type="submission" date="2016-06" db="EMBL/GenBank/DDBJ databases">
        <authorList>
            <person name="Kjaerup R.B."/>
            <person name="Dalgaard T.S."/>
            <person name="Juul-Madsen H.R."/>
        </authorList>
    </citation>
    <scope>NUCLEOTIDE SEQUENCE [LARGE SCALE GENOMIC DNA]</scope>
    <source>
        <strain evidence="8">Orrdi1</strain>
    </source>
</reference>
<keyword evidence="2" id="KW-0805">Transcription regulation</keyword>
<dbReference type="PROSITE" id="PS50110">
    <property type="entry name" value="RESPONSE_REGULATORY"/>
    <property type="match status" value="1"/>
</dbReference>
<evidence type="ECO:0000256" key="4">
    <source>
        <dbReference type="ARBA" id="ARBA00023163"/>
    </source>
</evidence>
<dbReference type="OrthoDB" id="9816469at2"/>
<keyword evidence="1 5" id="KW-0597">Phosphoprotein</keyword>
<evidence type="ECO:0000313" key="9">
    <source>
        <dbReference type="EMBL" id="SOE51485.1"/>
    </source>
</evidence>
<protein>
    <submittedName>
        <fullName evidence="8">DNA-binding response regulator, LuxR family</fullName>
    </submittedName>
</protein>
<dbReference type="Proteomes" id="UP000078558">
    <property type="component" value="Chromosome I"/>
</dbReference>
<dbReference type="Pfam" id="PF00196">
    <property type="entry name" value="GerE"/>
    <property type="match status" value="1"/>
</dbReference>
<dbReference type="PANTHER" id="PTHR43214:SF41">
    <property type="entry name" value="NITRATE_NITRITE RESPONSE REGULATOR PROTEIN NARP"/>
    <property type="match status" value="1"/>
</dbReference>
<organism evidence="8 10">
    <name type="scientific">Orrella dioscoreae</name>
    <dbReference type="NCBI Taxonomy" id="1851544"/>
    <lineage>
        <taxon>Bacteria</taxon>
        <taxon>Pseudomonadati</taxon>
        <taxon>Pseudomonadota</taxon>
        <taxon>Betaproteobacteria</taxon>
        <taxon>Burkholderiales</taxon>
        <taxon>Alcaligenaceae</taxon>
        <taxon>Orrella</taxon>
    </lineage>
</organism>
<dbReference type="PROSITE" id="PS50043">
    <property type="entry name" value="HTH_LUXR_2"/>
    <property type="match status" value="1"/>
</dbReference>
<evidence type="ECO:0000313" key="10">
    <source>
        <dbReference type="Proteomes" id="UP000078558"/>
    </source>
</evidence>
<keyword evidence="10" id="KW-1185">Reference proteome</keyword>
<evidence type="ECO:0000256" key="2">
    <source>
        <dbReference type="ARBA" id="ARBA00023015"/>
    </source>
</evidence>